<dbReference type="KEGG" id="lcr:LCRIS_00343"/>
<dbReference type="Proteomes" id="UP000002371">
    <property type="component" value="Chromosome"/>
</dbReference>
<organism evidence="1 2">
    <name type="scientific">Lactobacillus crispatus (strain ST1)</name>
    <dbReference type="NCBI Taxonomy" id="748671"/>
    <lineage>
        <taxon>Bacteria</taxon>
        <taxon>Bacillati</taxon>
        <taxon>Bacillota</taxon>
        <taxon>Bacilli</taxon>
        <taxon>Lactobacillales</taxon>
        <taxon>Lactobacillaceae</taxon>
        <taxon>Lactobacillus</taxon>
    </lineage>
</organism>
<dbReference type="HOGENOM" id="CLU_3062799_0_0_9"/>
<dbReference type="EMBL" id="FN692037">
    <property type="protein sequence ID" value="CBL49790.1"/>
    <property type="molecule type" value="Genomic_DNA"/>
</dbReference>
<evidence type="ECO:0000313" key="2">
    <source>
        <dbReference type="Proteomes" id="UP000002371"/>
    </source>
</evidence>
<sequence length="53" mass="6402">MTDYSKRQLKALDRISKKIEDAESHLARIEDSVPDRRHRTVHNMKRLRILNLF</sequence>
<gene>
    <name evidence="1" type="ordered locus">LCRIS_00343</name>
</gene>
<reference key="2">
    <citation type="submission" date="2010-03" db="EMBL/GenBank/DDBJ databases">
        <title>Genome Sequence of Lactobacillus crispatus ST1.</title>
        <authorList>
            <person name="Ojala T."/>
            <person name="Kuparinen V."/>
            <person name="Koskinen J.P."/>
            <person name="Alatalo E."/>
            <person name="Holm L."/>
            <person name="Auvinen P."/>
            <person name="Edelman S."/>
            <person name="Westerlund-Wikstroem B."/>
            <person name="Korhonen T.K."/>
            <person name="Paulin L."/>
            <person name="Kankainen M."/>
        </authorList>
    </citation>
    <scope>NUCLEOTIDE SEQUENCE</scope>
    <source>
        <strain>ST1</strain>
    </source>
</reference>
<proteinExistence type="predicted"/>
<evidence type="ECO:0000313" key="1">
    <source>
        <dbReference type="EMBL" id="CBL49790.1"/>
    </source>
</evidence>
<accession>D5H1A5</accession>
<reference evidence="1 2" key="1">
    <citation type="journal article" date="2010" name="J. Bacteriol.">
        <title>Genome sequence of Lactobacillus crispatus ST1.</title>
        <authorList>
            <person name="Ojala T."/>
            <person name="Kuparinen V."/>
            <person name="Koskinen J.P."/>
            <person name="Alatalo E."/>
            <person name="Holm L."/>
            <person name="Auvinen P."/>
            <person name="Edelman S."/>
            <person name="Westerlund-Wikstrom B."/>
            <person name="Korhonen T.K."/>
            <person name="Paulin L."/>
            <person name="Kankainen M."/>
        </authorList>
    </citation>
    <scope>NUCLEOTIDE SEQUENCE [LARGE SCALE GENOMIC DNA]</scope>
    <source>
        <strain evidence="1 2">ST1</strain>
    </source>
</reference>
<dbReference type="AlphaFoldDB" id="D5H1A5"/>
<name>D5H1A5_LACCS</name>
<protein>
    <submittedName>
        <fullName evidence="1">Uncharacterized protein</fullName>
    </submittedName>
</protein>